<evidence type="ECO:0000313" key="2">
    <source>
        <dbReference type="EMBL" id="ELY32672.1"/>
    </source>
</evidence>
<evidence type="ECO:0000256" key="1">
    <source>
        <dbReference type="SAM" id="MobiDB-lite"/>
    </source>
</evidence>
<name>L9V6L7_HALVD</name>
<feature type="compositionally biased region" description="Low complexity" evidence="1">
    <location>
        <begin position="90"/>
        <end position="105"/>
    </location>
</feature>
<gene>
    <name evidence="2" type="ORF">C498_07913</name>
</gene>
<comment type="caution">
    <text evidence="2">The sequence shown here is derived from an EMBL/GenBank/DDBJ whole genome shotgun (WGS) entry which is preliminary data.</text>
</comment>
<feature type="region of interest" description="Disordered" evidence="1">
    <location>
        <begin position="75"/>
        <end position="129"/>
    </location>
</feature>
<dbReference type="EMBL" id="AOHU01000045">
    <property type="protein sequence ID" value="ELY32672.1"/>
    <property type="molecule type" value="Genomic_DNA"/>
</dbReference>
<reference evidence="2 3" key="2">
    <citation type="journal article" date="2014" name="PLoS Genet.">
        <title>Phylogenetically driven sequencing of extremely halophilic archaea reveals strategies for static and dynamic osmo-response.</title>
        <authorList>
            <person name="Becker E.A."/>
            <person name="Seitzer P.M."/>
            <person name="Tritt A."/>
            <person name="Larsen D."/>
            <person name="Krusor M."/>
            <person name="Yao A.I."/>
            <person name="Wu D."/>
            <person name="Madern D."/>
            <person name="Eisen J.A."/>
            <person name="Darling A.E."/>
            <person name="Facciotti M.T."/>
        </authorList>
    </citation>
    <scope>NUCLEOTIDE SEQUENCE [LARGE SCALE GENOMIC DNA]</scope>
    <source>
        <strain evidence="3">ATCC 29605 / DSM 3757 / JCM 8879 / NBRC 14742 / NCIMB 2012 / VKM B-1768 / DS2</strain>
    </source>
</reference>
<evidence type="ECO:0000313" key="3">
    <source>
        <dbReference type="Proteomes" id="UP000011532"/>
    </source>
</evidence>
<proteinExistence type="predicted"/>
<feature type="compositionally biased region" description="Polar residues" evidence="1">
    <location>
        <begin position="112"/>
        <end position="122"/>
    </location>
</feature>
<accession>L9V6L7</accession>
<dbReference type="AlphaFoldDB" id="L9V6L7"/>
<protein>
    <submittedName>
        <fullName evidence="2">Uncharacterized protein</fullName>
    </submittedName>
</protein>
<organism evidence="2 3">
    <name type="scientific">Haloferax volcanii (strain ATCC 29605 / DSM 3757 / JCM 8879 / NBRC 14742 / NCIMB 2012 / VKM B-1768 / DS2)</name>
    <name type="common">Halobacterium volcanii</name>
    <dbReference type="NCBI Taxonomy" id="309800"/>
    <lineage>
        <taxon>Archaea</taxon>
        <taxon>Methanobacteriati</taxon>
        <taxon>Methanobacteriota</taxon>
        <taxon>Stenosarchaea group</taxon>
        <taxon>Halobacteria</taxon>
        <taxon>Halobacteriales</taxon>
        <taxon>Haloferacaceae</taxon>
        <taxon>Haloferax</taxon>
    </lineage>
</organism>
<sequence>MPASDTSTCASDSVGLAALARWVAAAPTTIAHAVWAANGRSVSIRWVSTPPSANAAAASTSIACPVAFAPRRFAGSGSVTTTSPRKPTATPSSSTGPNRSSGSHSFAKPTVSIGTNPASTDATALGTLC</sequence>
<reference evidence="3" key="1">
    <citation type="submission" date="2012-11" db="EMBL/GenBank/DDBJ databases">
        <authorList>
            <person name="Becker E.A."/>
            <person name="Seitzer P."/>
            <person name="Tritt A."/>
            <person name="Larsen D."/>
            <person name="Yao A."/>
            <person name="Wu D."/>
            <person name="Darling A."/>
            <person name="Eisen J.A."/>
            <person name="Facciotti M.T."/>
        </authorList>
    </citation>
    <scope>NUCLEOTIDE SEQUENCE [LARGE SCALE GENOMIC DNA]</scope>
    <source>
        <strain evidence="3">ATCC 29605 / DSM 3757 / JCM 8879 / NBRC 14742 / NCIMB 2012 / VKM B-1768 / DS2</strain>
    </source>
</reference>
<dbReference type="Proteomes" id="UP000011532">
    <property type="component" value="Unassembled WGS sequence"/>
</dbReference>